<evidence type="ECO:0000256" key="5">
    <source>
        <dbReference type="RuleBase" id="RU004478"/>
    </source>
</evidence>
<dbReference type="EMBL" id="CP034861">
    <property type="protein sequence ID" value="QCI24277.1"/>
    <property type="molecule type" value="Genomic_DNA"/>
</dbReference>
<evidence type="ECO:0000313" key="7">
    <source>
        <dbReference type="EMBL" id="QCI24277.1"/>
    </source>
</evidence>
<dbReference type="InterPro" id="IPR009012">
    <property type="entry name" value="GrpE_head"/>
</dbReference>
<dbReference type="GO" id="GO:0042803">
    <property type="term" value="F:protein homodimerization activity"/>
    <property type="evidence" value="ECO:0007669"/>
    <property type="project" value="InterPro"/>
</dbReference>
<comment type="subunit">
    <text evidence="4">Homodimer.</text>
</comment>
<gene>
    <name evidence="4 7" type="primary">grpE</name>
    <name evidence="7" type="ORF">D9V75_00885</name>
</gene>
<dbReference type="HAMAP" id="MF_01151">
    <property type="entry name" value="GrpE"/>
    <property type="match status" value="1"/>
</dbReference>
<dbReference type="SUPFAM" id="SSF51064">
    <property type="entry name" value="Head domain of nucleotide exchange factor GrpE"/>
    <property type="match status" value="1"/>
</dbReference>
<keyword evidence="4" id="KW-0963">Cytoplasm</keyword>
<feature type="coiled-coil region" evidence="6">
    <location>
        <begin position="5"/>
        <end position="72"/>
    </location>
</feature>
<comment type="function">
    <text evidence="4">Participates actively in the response to hyperosmotic and heat shock by preventing the aggregation of stress-denatured proteins, in association with DnaK and GrpE. It is the nucleotide exchange factor for DnaK and may function as a thermosensor. Unfolded proteins bind initially to DnaJ; upon interaction with the DnaJ-bound protein, DnaK hydrolyzes its bound ATP, resulting in the formation of a stable complex. GrpE releases ADP from DnaK; ATP binding to DnaK triggers the release of the substrate protein, thus completing the reaction cycle. Several rounds of ATP-dependent interactions between DnaJ, DnaK and GrpE are required for fully efficient folding.</text>
</comment>
<dbReference type="InterPro" id="IPR013805">
    <property type="entry name" value="GrpE_CC"/>
</dbReference>
<dbReference type="Gene3D" id="3.90.20.20">
    <property type="match status" value="1"/>
</dbReference>
<dbReference type="PRINTS" id="PR00773">
    <property type="entry name" value="GRPEPROTEIN"/>
</dbReference>
<comment type="subcellular location">
    <subcellularLocation>
        <location evidence="4">Cytoplasm</location>
    </subcellularLocation>
</comment>
<dbReference type="GO" id="GO:0000774">
    <property type="term" value="F:adenyl-nucleotide exchange factor activity"/>
    <property type="evidence" value="ECO:0007669"/>
    <property type="project" value="InterPro"/>
</dbReference>
<keyword evidence="2 4" id="KW-0346">Stress response</keyword>
<dbReference type="GO" id="GO:0051087">
    <property type="term" value="F:protein-folding chaperone binding"/>
    <property type="evidence" value="ECO:0007669"/>
    <property type="project" value="InterPro"/>
</dbReference>
<dbReference type="RefSeq" id="WP_158343363.1">
    <property type="nucleotide sequence ID" value="NZ_CP034861.1"/>
</dbReference>
<dbReference type="SUPFAM" id="SSF58014">
    <property type="entry name" value="Coiled-coil domain of nucleotide exchange factor GrpE"/>
    <property type="match status" value="1"/>
</dbReference>
<name>A0A4D6Y4K4_9GAMM</name>
<dbReference type="Proteomes" id="UP000298673">
    <property type="component" value="Chromosome"/>
</dbReference>
<dbReference type="Pfam" id="PF01025">
    <property type="entry name" value="GrpE"/>
    <property type="match status" value="1"/>
</dbReference>
<keyword evidence="6" id="KW-0175">Coiled coil</keyword>
<sequence>MNNQKNELKEKMSNNENDIINIKNKKIEELKLRILKNKKKINDIQLRKLAEIENIKKKTETKIKEIKRLKMKEFFENIIPVVDSFEDLLNLSHSLNLQEKPFIEGIKLTSESLLKMMFKFGIKIEGKEKDIFNPQIHDSISTKISNETRPNCIISVYKKGFSFNTEILRKAKVIVSKN</sequence>
<reference evidence="7 8" key="1">
    <citation type="submission" date="2018-12" db="EMBL/GenBank/DDBJ databases">
        <authorList>
            <person name="Chong R.A."/>
        </authorList>
    </citation>
    <scope>NUCLEOTIDE SEQUENCE [LARGE SCALE GENOMIC DNA]</scope>
    <source>
        <strain evidence="7 8">Mst</strain>
    </source>
</reference>
<evidence type="ECO:0000256" key="2">
    <source>
        <dbReference type="ARBA" id="ARBA00023016"/>
    </source>
</evidence>
<dbReference type="PANTHER" id="PTHR21237:SF23">
    <property type="entry name" value="GRPE PROTEIN HOMOLOG, MITOCHONDRIAL"/>
    <property type="match status" value="1"/>
</dbReference>
<proteinExistence type="inferred from homology"/>
<protein>
    <recommendedName>
        <fullName evidence="4">Protein GrpE</fullName>
    </recommendedName>
    <alternativeName>
        <fullName evidence="4">HSP-70 cofactor</fullName>
    </alternativeName>
</protein>
<dbReference type="GO" id="GO:0005829">
    <property type="term" value="C:cytosol"/>
    <property type="evidence" value="ECO:0007669"/>
    <property type="project" value="TreeGrafter"/>
</dbReference>
<reference evidence="7 8" key="2">
    <citation type="submission" date="2019-05" db="EMBL/GenBank/DDBJ databases">
        <title>Genome evolution of the obligate endosymbiont Buchnera aphidicola.</title>
        <authorList>
            <person name="Moran N.A."/>
        </authorList>
    </citation>
    <scope>NUCLEOTIDE SEQUENCE [LARGE SCALE GENOMIC DNA]</scope>
    <source>
        <strain evidence="7 8">Mst</strain>
    </source>
</reference>
<comment type="similarity">
    <text evidence="1 4 5">Belongs to the GrpE family.</text>
</comment>
<dbReference type="AlphaFoldDB" id="A0A4D6Y4K4"/>
<keyword evidence="3 4" id="KW-0143">Chaperone</keyword>
<accession>A0A4D6Y4K4</accession>
<evidence type="ECO:0000256" key="4">
    <source>
        <dbReference type="HAMAP-Rule" id="MF_01151"/>
    </source>
</evidence>
<dbReference type="PANTHER" id="PTHR21237">
    <property type="entry name" value="GRPE PROTEIN"/>
    <property type="match status" value="1"/>
</dbReference>
<dbReference type="GO" id="GO:0006457">
    <property type="term" value="P:protein folding"/>
    <property type="evidence" value="ECO:0007669"/>
    <property type="project" value="InterPro"/>
</dbReference>
<dbReference type="OrthoDB" id="9789811at2"/>
<evidence type="ECO:0000256" key="6">
    <source>
        <dbReference type="SAM" id="Coils"/>
    </source>
</evidence>
<organism evidence="7 8">
    <name type="scientific">Buchnera aphidicola</name>
    <name type="common">Muscaphis stroyani</name>
    <dbReference type="NCBI Taxonomy" id="1241869"/>
    <lineage>
        <taxon>Bacteria</taxon>
        <taxon>Pseudomonadati</taxon>
        <taxon>Pseudomonadota</taxon>
        <taxon>Gammaproteobacteria</taxon>
        <taxon>Enterobacterales</taxon>
        <taxon>Erwiniaceae</taxon>
        <taxon>Buchnera</taxon>
    </lineage>
</organism>
<dbReference type="GO" id="GO:0051082">
    <property type="term" value="F:unfolded protein binding"/>
    <property type="evidence" value="ECO:0007669"/>
    <property type="project" value="TreeGrafter"/>
</dbReference>
<dbReference type="Gene3D" id="2.30.22.10">
    <property type="entry name" value="Head domain of nucleotide exchange factor GrpE"/>
    <property type="match status" value="1"/>
</dbReference>
<evidence type="ECO:0000313" key="8">
    <source>
        <dbReference type="Proteomes" id="UP000298673"/>
    </source>
</evidence>
<dbReference type="InterPro" id="IPR000740">
    <property type="entry name" value="GrpE"/>
</dbReference>
<evidence type="ECO:0000256" key="1">
    <source>
        <dbReference type="ARBA" id="ARBA00009054"/>
    </source>
</evidence>
<evidence type="ECO:0000256" key="3">
    <source>
        <dbReference type="ARBA" id="ARBA00023186"/>
    </source>
</evidence>